<proteinExistence type="predicted"/>
<sequence length="49" mass="5488">MKNIVISKKVCISSFKHSFQIDPSNNRIAADQLDNLCEPKSDNPFPLAI</sequence>
<evidence type="ECO:0000313" key="1">
    <source>
        <dbReference type="EMBL" id="MDQ0112432.1"/>
    </source>
</evidence>
<name>A0ABT9TYJ9_PAEHA</name>
<organism evidence="1 2">
    <name type="scientific">Paenibacillus harenae</name>
    <dbReference type="NCBI Taxonomy" id="306543"/>
    <lineage>
        <taxon>Bacteria</taxon>
        <taxon>Bacillati</taxon>
        <taxon>Bacillota</taxon>
        <taxon>Bacilli</taxon>
        <taxon>Bacillales</taxon>
        <taxon>Paenibacillaceae</taxon>
        <taxon>Paenibacillus</taxon>
    </lineage>
</organism>
<dbReference type="Proteomes" id="UP001229346">
    <property type="component" value="Unassembled WGS sequence"/>
</dbReference>
<dbReference type="EMBL" id="JAUSSU010000003">
    <property type="protein sequence ID" value="MDQ0112432.1"/>
    <property type="molecule type" value="Genomic_DNA"/>
</dbReference>
<protein>
    <submittedName>
        <fullName evidence="1">Uncharacterized protein</fullName>
    </submittedName>
</protein>
<gene>
    <name evidence="1" type="ORF">J2T15_001867</name>
</gene>
<reference evidence="1 2" key="1">
    <citation type="submission" date="2023-07" db="EMBL/GenBank/DDBJ databases">
        <title>Sorghum-associated microbial communities from plants grown in Nebraska, USA.</title>
        <authorList>
            <person name="Schachtman D."/>
        </authorList>
    </citation>
    <scope>NUCLEOTIDE SEQUENCE [LARGE SCALE GENOMIC DNA]</scope>
    <source>
        <strain evidence="1 2">CC482</strain>
    </source>
</reference>
<evidence type="ECO:0000313" key="2">
    <source>
        <dbReference type="Proteomes" id="UP001229346"/>
    </source>
</evidence>
<comment type="caution">
    <text evidence="1">The sequence shown here is derived from an EMBL/GenBank/DDBJ whole genome shotgun (WGS) entry which is preliminary data.</text>
</comment>
<accession>A0ABT9TYJ9</accession>
<keyword evidence="2" id="KW-1185">Reference proteome</keyword>